<organism evidence="7 8">
    <name type="scientific">Caenorhabditis tropicalis</name>
    <dbReference type="NCBI Taxonomy" id="1561998"/>
    <lineage>
        <taxon>Eukaryota</taxon>
        <taxon>Metazoa</taxon>
        <taxon>Ecdysozoa</taxon>
        <taxon>Nematoda</taxon>
        <taxon>Chromadorea</taxon>
        <taxon>Rhabditida</taxon>
        <taxon>Rhabditina</taxon>
        <taxon>Rhabditomorpha</taxon>
        <taxon>Rhabditoidea</taxon>
        <taxon>Rhabditidae</taxon>
        <taxon>Peloderinae</taxon>
        <taxon>Caenorhabditis</taxon>
    </lineage>
</organism>
<dbReference type="eggNOG" id="KOG4185">
    <property type="taxonomic scope" value="Eukaryota"/>
</dbReference>
<dbReference type="STRING" id="1561998.A0A1I7UN74"/>
<dbReference type="InterPro" id="IPR017907">
    <property type="entry name" value="Znf_RING_CS"/>
</dbReference>
<feature type="transmembrane region" description="Helical" evidence="5">
    <location>
        <begin position="44"/>
        <end position="65"/>
    </location>
</feature>
<dbReference type="SMART" id="SM00184">
    <property type="entry name" value="RING"/>
    <property type="match status" value="1"/>
</dbReference>
<dbReference type="PANTHER" id="PTHR47156">
    <property type="entry name" value="PROTEIN CBG20824"/>
    <property type="match status" value="1"/>
</dbReference>
<evidence type="ECO:0000256" key="2">
    <source>
        <dbReference type="ARBA" id="ARBA00022771"/>
    </source>
</evidence>
<dbReference type="PANTHER" id="PTHR47156:SF7">
    <property type="entry name" value="RING-TYPE DOMAIN-CONTAINING PROTEIN"/>
    <property type="match status" value="1"/>
</dbReference>
<keyword evidence="5" id="KW-0472">Membrane</keyword>
<keyword evidence="7" id="KW-1185">Reference proteome</keyword>
<name>A0A1I7UN74_9PELO</name>
<keyword evidence="3" id="KW-0862">Zinc</keyword>
<dbReference type="InterPro" id="IPR001841">
    <property type="entry name" value="Znf_RING"/>
</dbReference>
<dbReference type="AlphaFoldDB" id="A0A1I7UN74"/>
<reference evidence="8" key="1">
    <citation type="submission" date="2016-11" db="UniProtKB">
        <authorList>
            <consortium name="WormBaseParasite"/>
        </authorList>
    </citation>
    <scope>IDENTIFICATION</scope>
</reference>
<dbReference type="PROSITE" id="PS00518">
    <property type="entry name" value="ZF_RING_1"/>
    <property type="match status" value="1"/>
</dbReference>
<evidence type="ECO:0000259" key="6">
    <source>
        <dbReference type="PROSITE" id="PS50089"/>
    </source>
</evidence>
<feature type="transmembrane region" description="Helical" evidence="5">
    <location>
        <begin position="12"/>
        <end position="38"/>
    </location>
</feature>
<dbReference type="PROSITE" id="PS50089">
    <property type="entry name" value="ZF_RING_2"/>
    <property type="match status" value="1"/>
</dbReference>
<dbReference type="GO" id="GO:0008270">
    <property type="term" value="F:zinc ion binding"/>
    <property type="evidence" value="ECO:0007669"/>
    <property type="project" value="UniProtKB-KW"/>
</dbReference>
<feature type="domain" description="RING-type" evidence="6">
    <location>
        <begin position="250"/>
        <end position="296"/>
    </location>
</feature>
<dbReference type="InterPro" id="IPR013083">
    <property type="entry name" value="Znf_RING/FYVE/PHD"/>
</dbReference>
<evidence type="ECO:0000313" key="8">
    <source>
        <dbReference type="WBParaSite" id="Csp11.Scaffold630.g17662.t1"/>
    </source>
</evidence>
<proteinExistence type="predicted"/>
<keyword evidence="1" id="KW-0479">Metal-binding</keyword>
<dbReference type="Proteomes" id="UP000095282">
    <property type="component" value="Unplaced"/>
</dbReference>
<keyword evidence="2 4" id="KW-0863">Zinc-finger</keyword>
<evidence type="ECO:0000256" key="5">
    <source>
        <dbReference type="SAM" id="Phobius"/>
    </source>
</evidence>
<evidence type="ECO:0000313" key="7">
    <source>
        <dbReference type="Proteomes" id="UP000095282"/>
    </source>
</evidence>
<feature type="transmembrane region" description="Helical" evidence="5">
    <location>
        <begin position="156"/>
        <end position="174"/>
    </location>
</feature>
<keyword evidence="5" id="KW-0812">Transmembrane</keyword>
<feature type="transmembrane region" description="Helical" evidence="5">
    <location>
        <begin position="114"/>
        <end position="135"/>
    </location>
</feature>
<dbReference type="InterPro" id="IPR052667">
    <property type="entry name" value="E3_ubiquitin-ligase_RING"/>
</dbReference>
<evidence type="ECO:0000256" key="3">
    <source>
        <dbReference type="ARBA" id="ARBA00022833"/>
    </source>
</evidence>
<protein>
    <submittedName>
        <fullName evidence="8">RING-type domain-containing protein</fullName>
    </submittedName>
</protein>
<keyword evidence="5" id="KW-1133">Transmembrane helix</keyword>
<dbReference type="WBParaSite" id="Csp11.Scaffold630.g17662.t1">
    <property type="protein sequence ID" value="Csp11.Scaffold630.g17662.t1"/>
    <property type="gene ID" value="Csp11.Scaffold630.g17662"/>
</dbReference>
<evidence type="ECO:0000256" key="4">
    <source>
        <dbReference type="PROSITE-ProRule" id="PRU00175"/>
    </source>
</evidence>
<sequence>MITCGDVYFSSLTSYYCTIHLATSVILGLLGVLYLVFAEISINNFIYAGGTLFTCIIIGLVFRMIHSMIWCCHKVAKIKQLRKCKNLMIVGLVSMMVFGHAPKIWIFFIGYDYYVFWSISIICFMGVFLSYYVFIDGAPCEVLYRTEPSKLYKSTLYLHVVALVALCRVATTYSDIKDTIAIIGVQVVFCPGCMFAYYDLYKVLIGEIRVKHPTVNNHNPNIGVVGNAQVQPAPRPRAETTEKAEQKIECKICLLEYSEIHVPRIMKECGHTVCENCADNLLNYSNKKYMICPFCQMVTVVKGPASLLPKNYGIMDVLDSIKDK</sequence>
<dbReference type="Gene3D" id="3.30.40.10">
    <property type="entry name" value="Zinc/RING finger domain, C3HC4 (zinc finger)"/>
    <property type="match status" value="1"/>
</dbReference>
<evidence type="ECO:0000256" key="1">
    <source>
        <dbReference type="ARBA" id="ARBA00022723"/>
    </source>
</evidence>
<feature type="transmembrane region" description="Helical" evidence="5">
    <location>
        <begin position="86"/>
        <end position="108"/>
    </location>
</feature>
<feature type="transmembrane region" description="Helical" evidence="5">
    <location>
        <begin position="180"/>
        <end position="201"/>
    </location>
</feature>
<dbReference type="Pfam" id="PF14634">
    <property type="entry name" value="zf-RING_5"/>
    <property type="match status" value="1"/>
</dbReference>
<accession>A0A1I7UN74</accession>
<dbReference type="SUPFAM" id="SSF57850">
    <property type="entry name" value="RING/U-box"/>
    <property type="match status" value="1"/>
</dbReference>